<dbReference type="Proteomes" id="UP000540423">
    <property type="component" value="Unassembled WGS sequence"/>
</dbReference>
<accession>A0A7X0HHZ1</accession>
<evidence type="ECO:0000313" key="2">
    <source>
        <dbReference type="Proteomes" id="UP000540423"/>
    </source>
</evidence>
<evidence type="ECO:0000313" key="1">
    <source>
        <dbReference type="EMBL" id="MBB6438010.1"/>
    </source>
</evidence>
<name>A0A7X0HHZ1_9ACTN</name>
<proteinExistence type="predicted"/>
<protein>
    <submittedName>
        <fullName evidence="1">Uncharacterized protein</fullName>
    </submittedName>
</protein>
<gene>
    <name evidence="1" type="ORF">HNQ79_004514</name>
</gene>
<sequence>MSKKRHGVVQVRRVHVHLPLHLLYAFGTMVRAHV</sequence>
<organism evidence="1 2">
    <name type="scientific">Streptomyces candidus</name>
    <dbReference type="NCBI Taxonomy" id="67283"/>
    <lineage>
        <taxon>Bacteria</taxon>
        <taxon>Bacillati</taxon>
        <taxon>Actinomycetota</taxon>
        <taxon>Actinomycetes</taxon>
        <taxon>Kitasatosporales</taxon>
        <taxon>Streptomycetaceae</taxon>
        <taxon>Streptomyces</taxon>
    </lineage>
</organism>
<dbReference type="EMBL" id="JACHEM010000012">
    <property type="protein sequence ID" value="MBB6438010.1"/>
    <property type="molecule type" value="Genomic_DNA"/>
</dbReference>
<keyword evidence="2" id="KW-1185">Reference proteome</keyword>
<reference evidence="1 2" key="1">
    <citation type="submission" date="2020-08" db="EMBL/GenBank/DDBJ databases">
        <title>Genomic Encyclopedia of Type Strains, Phase IV (KMG-IV): sequencing the most valuable type-strain genomes for metagenomic binning, comparative biology and taxonomic classification.</title>
        <authorList>
            <person name="Goeker M."/>
        </authorList>
    </citation>
    <scope>NUCLEOTIDE SEQUENCE [LARGE SCALE GENOMIC DNA]</scope>
    <source>
        <strain evidence="1 2">DSM 40141</strain>
    </source>
</reference>
<comment type="caution">
    <text evidence="1">The sequence shown here is derived from an EMBL/GenBank/DDBJ whole genome shotgun (WGS) entry which is preliminary data.</text>
</comment>
<dbReference type="AlphaFoldDB" id="A0A7X0HHZ1"/>